<reference evidence="2 3" key="1">
    <citation type="journal article" date="2018" name="ISME J.">
        <title>A methanotrophic archaeon couples anaerobic oxidation of methane to Fe(III) reduction.</title>
        <authorList>
            <person name="Cai C."/>
            <person name="Leu A.O."/>
            <person name="Xie G.J."/>
            <person name="Guo J."/>
            <person name="Feng Y."/>
            <person name="Zhao J.X."/>
            <person name="Tyson G.W."/>
            <person name="Yuan Z."/>
            <person name="Hu S."/>
        </authorList>
    </citation>
    <scope>NUCLEOTIDE SEQUENCE [LARGE SCALE GENOMIC DNA]</scope>
    <source>
        <strain evidence="2">FeB_12</strain>
    </source>
</reference>
<dbReference type="EMBL" id="PQAP01000215">
    <property type="protein sequence ID" value="PWB68130.1"/>
    <property type="molecule type" value="Genomic_DNA"/>
</dbReference>
<evidence type="ECO:0000259" key="1">
    <source>
        <dbReference type="Pfam" id="PF00700"/>
    </source>
</evidence>
<proteinExistence type="predicted"/>
<dbReference type="Pfam" id="PF00700">
    <property type="entry name" value="Flagellin_C"/>
    <property type="match status" value="1"/>
</dbReference>
<sequence length="413" mass="41925">MATVDLNAAPPATTVGDAITKINSALTAAGITNLTVGLGGVGNALTFTATQNGLVSGSTLIARLNNGNSAALTPGTIQVSNGAGVNVTVDFAGATDLNDVISAFNTQMAAAGVANVTMSINAAGRGLQITDTNGVPLGLQISSSSVVDDTAAQLGIVGAISPTLVGSDLNPQVDFAVAETTGTTAADLGITGSILSNFVGRDLDARLTVNAQLSDLLNGLGLGSGSIALHQGNGATTINLGNATLVTVQDLIDAINNSGLDVTASINPSGRGIQVVNNDTTKSFTIEEVNNGRAAKMLGLFGSSDMMGSLMVLANALRNDDQEGTGLLLQNLDDGIQNLLNYRATVGARAIRLNTTDNRLADIELSFTSMLSGVEDADMTKLVTDLSTQENAYKSALMATSKIIQPSLLDFLQ</sequence>
<feature type="domain" description="Flagellin C-terminal" evidence="1">
    <location>
        <begin position="329"/>
        <end position="412"/>
    </location>
</feature>
<dbReference type="SUPFAM" id="SSF64518">
    <property type="entry name" value="Phase 1 flagellin"/>
    <property type="match status" value="1"/>
</dbReference>
<comment type="caution">
    <text evidence="2">The sequence shown here is derived from an EMBL/GenBank/DDBJ whole genome shotgun (WGS) entry which is preliminary data.</text>
</comment>
<dbReference type="AlphaFoldDB" id="A0A855WU73"/>
<dbReference type="Proteomes" id="UP000250918">
    <property type="component" value="Unassembled WGS sequence"/>
</dbReference>
<accession>A0A855WU73</accession>
<organism evidence="2 3">
    <name type="scientific">candidate division GN15 bacterium</name>
    <dbReference type="NCBI Taxonomy" id="2072418"/>
    <lineage>
        <taxon>Bacteria</taxon>
        <taxon>candidate division GN15</taxon>
    </lineage>
</organism>
<protein>
    <recommendedName>
        <fullName evidence="1">Flagellin C-terminal domain-containing protein</fullName>
    </recommendedName>
</protein>
<dbReference type="Gene3D" id="1.20.1330.10">
    <property type="entry name" value="f41 fragment of flagellin, N-terminal domain"/>
    <property type="match status" value="1"/>
</dbReference>
<dbReference type="InterPro" id="IPR046358">
    <property type="entry name" value="Flagellin_C"/>
</dbReference>
<gene>
    <name evidence="2" type="ORF">C3F09_12260</name>
</gene>
<evidence type="ECO:0000313" key="3">
    <source>
        <dbReference type="Proteomes" id="UP000250918"/>
    </source>
</evidence>
<evidence type="ECO:0000313" key="2">
    <source>
        <dbReference type="EMBL" id="PWB68130.1"/>
    </source>
</evidence>
<name>A0A855WU73_9BACT</name>